<protein>
    <recommendedName>
        <fullName evidence="5">DUF4890 domain-containing protein</fullName>
    </recommendedName>
</protein>
<sequence length="130" mass="14410">MKTTIKKILNAALLLGAIMITGTTLAQRGGQGGGQQGPPPLPTSDEIEEMVSDMAKEVSLDETQEAEILVLYKAHFEEVEDLTSSGRPDRDKMEALKSDFEDEVNAVLTEEQQKLFKAYQKKNSRQKGKR</sequence>
<gene>
    <name evidence="3" type="ORF">GJ691_10110</name>
</gene>
<dbReference type="EMBL" id="WKJH01000006">
    <property type="protein sequence ID" value="MRX64525.1"/>
    <property type="molecule type" value="Genomic_DNA"/>
</dbReference>
<dbReference type="AlphaFoldDB" id="A0A6I2MPT1"/>
<keyword evidence="2" id="KW-0732">Signal</keyword>
<evidence type="ECO:0000313" key="4">
    <source>
        <dbReference type="Proteomes" id="UP000443153"/>
    </source>
</evidence>
<organism evidence="3 4">
    <name type="scientific">Maribacter luteus</name>
    <dbReference type="NCBI Taxonomy" id="2594478"/>
    <lineage>
        <taxon>Bacteria</taxon>
        <taxon>Pseudomonadati</taxon>
        <taxon>Bacteroidota</taxon>
        <taxon>Flavobacteriia</taxon>
        <taxon>Flavobacteriales</taxon>
        <taxon>Flavobacteriaceae</taxon>
        <taxon>Maribacter</taxon>
    </lineage>
</organism>
<dbReference type="OrthoDB" id="1448836at2"/>
<comment type="caution">
    <text evidence="3">The sequence shown here is derived from an EMBL/GenBank/DDBJ whole genome shotgun (WGS) entry which is preliminary data.</text>
</comment>
<dbReference type="Proteomes" id="UP000443153">
    <property type="component" value="Unassembled WGS sequence"/>
</dbReference>
<name>A0A6I2MPT1_9FLAO</name>
<evidence type="ECO:0008006" key="5">
    <source>
        <dbReference type="Google" id="ProtNLM"/>
    </source>
</evidence>
<reference evidence="3 4" key="1">
    <citation type="submission" date="2019-11" db="EMBL/GenBank/DDBJ databases">
        <title>Maribacter lutea sp. nov., a marine bacterium isolated from intertidal sand.</title>
        <authorList>
            <person name="Liu A."/>
        </authorList>
    </citation>
    <scope>NUCLEOTIDE SEQUENCE [LARGE SCALE GENOMIC DNA]</scope>
    <source>
        <strain evidence="3 4">RZ05</strain>
    </source>
</reference>
<evidence type="ECO:0000256" key="1">
    <source>
        <dbReference type="SAM" id="MobiDB-lite"/>
    </source>
</evidence>
<accession>A0A6I2MPT1</accession>
<keyword evidence="4" id="KW-1185">Reference proteome</keyword>
<proteinExistence type="predicted"/>
<feature type="signal peptide" evidence="2">
    <location>
        <begin position="1"/>
        <end position="26"/>
    </location>
</feature>
<evidence type="ECO:0000313" key="3">
    <source>
        <dbReference type="EMBL" id="MRX64525.1"/>
    </source>
</evidence>
<feature type="chain" id="PRO_5026026009" description="DUF4890 domain-containing protein" evidence="2">
    <location>
        <begin position="27"/>
        <end position="130"/>
    </location>
</feature>
<feature type="region of interest" description="Disordered" evidence="1">
    <location>
        <begin position="26"/>
        <end position="45"/>
    </location>
</feature>
<evidence type="ECO:0000256" key="2">
    <source>
        <dbReference type="SAM" id="SignalP"/>
    </source>
</evidence>
<dbReference type="RefSeq" id="WP_154366483.1">
    <property type="nucleotide sequence ID" value="NZ_WKJH01000006.1"/>
</dbReference>